<accession>A0ACC2V7N4</accession>
<evidence type="ECO:0000313" key="1">
    <source>
        <dbReference type="EMBL" id="KAJ9095076.1"/>
    </source>
</evidence>
<gene>
    <name evidence="1" type="ORF">QFC20_006764</name>
</gene>
<keyword evidence="2" id="KW-1185">Reference proteome</keyword>
<proteinExistence type="predicted"/>
<organism evidence="1 2">
    <name type="scientific">Naganishia adeliensis</name>
    <dbReference type="NCBI Taxonomy" id="92952"/>
    <lineage>
        <taxon>Eukaryota</taxon>
        <taxon>Fungi</taxon>
        <taxon>Dikarya</taxon>
        <taxon>Basidiomycota</taxon>
        <taxon>Agaricomycotina</taxon>
        <taxon>Tremellomycetes</taxon>
        <taxon>Filobasidiales</taxon>
        <taxon>Filobasidiaceae</taxon>
        <taxon>Naganishia</taxon>
    </lineage>
</organism>
<reference evidence="1" key="1">
    <citation type="submission" date="2023-04" db="EMBL/GenBank/DDBJ databases">
        <title>Draft Genome sequencing of Naganishia species isolated from polar environments using Oxford Nanopore Technology.</title>
        <authorList>
            <person name="Leo P."/>
            <person name="Venkateswaran K."/>
        </authorList>
    </citation>
    <scope>NUCLEOTIDE SEQUENCE</scope>
    <source>
        <strain evidence="1">MNA-CCFEE 5262</strain>
    </source>
</reference>
<sequence>MSIRVPQKKDAQEMARILYEGLRTGLQYFSVVWPGAQEDNWISVQADYCTQHLEEPHSVAFVTTDKQGNMSGMAYGRFLDLNTVPSSSTVTMIGCDTDELDKMENRTFQKVLIEKHGGVLWIGMMSVLPEYQGEGLGRKLVEALTEEARNRHMNIALAGAPSEIMLYRKNRKFLSQTDCYDLILAHGLRHADAVGFYKKLGFRRGQPSRDARCWQSRRSEDEI</sequence>
<evidence type="ECO:0000313" key="2">
    <source>
        <dbReference type="Proteomes" id="UP001230649"/>
    </source>
</evidence>
<dbReference type="EMBL" id="JASBWS010000130">
    <property type="protein sequence ID" value="KAJ9095076.1"/>
    <property type="molecule type" value="Genomic_DNA"/>
</dbReference>
<comment type="caution">
    <text evidence="1">The sequence shown here is derived from an EMBL/GenBank/DDBJ whole genome shotgun (WGS) entry which is preliminary data.</text>
</comment>
<name>A0ACC2V7N4_9TREE</name>
<protein>
    <submittedName>
        <fullName evidence="1">Uncharacterized protein</fullName>
    </submittedName>
</protein>
<dbReference type="Proteomes" id="UP001230649">
    <property type="component" value="Unassembled WGS sequence"/>
</dbReference>